<dbReference type="PANTHER" id="PTHR45856">
    <property type="entry name" value="ALPHA/BETA-HYDROLASES SUPERFAMILY PROTEIN"/>
    <property type="match status" value="1"/>
</dbReference>
<dbReference type="Pfam" id="PF01764">
    <property type="entry name" value="Lipase_3"/>
    <property type="match status" value="1"/>
</dbReference>
<accession>A0A154BQF3</accession>
<dbReference type="AlphaFoldDB" id="A0A154BQF3"/>
<dbReference type="Gene3D" id="3.40.50.1820">
    <property type="entry name" value="alpha/beta hydrolase"/>
    <property type="match status" value="1"/>
</dbReference>
<dbReference type="STRING" id="1794912.AXX12_06470"/>
<keyword evidence="1" id="KW-0732">Signal</keyword>
<evidence type="ECO:0000256" key="1">
    <source>
        <dbReference type="SAM" id="SignalP"/>
    </source>
</evidence>
<dbReference type="PANTHER" id="PTHR45856:SF11">
    <property type="entry name" value="FUNGAL LIPASE-LIKE DOMAIN-CONTAINING PROTEIN"/>
    <property type="match status" value="1"/>
</dbReference>
<feature type="signal peptide" evidence="1">
    <location>
        <begin position="1"/>
        <end position="20"/>
    </location>
</feature>
<evidence type="ECO:0000313" key="3">
    <source>
        <dbReference type="EMBL" id="KYZ76085.1"/>
    </source>
</evidence>
<feature type="chain" id="PRO_5039102697" evidence="1">
    <location>
        <begin position="21"/>
        <end position="438"/>
    </location>
</feature>
<dbReference type="RefSeq" id="WP_066240902.1">
    <property type="nucleotide sequence ID" value="NZ_LSGP01000017.1"/>
</dbReference>
<keyword evidence="4" id="KW-1185">Reference proteome</keyword>
<dbReference type="SUPFAM" id="SSF53474">
    <property type="entry name" value="alpha/beta-Hydrolases"/>
    <property type="match status" value="1"/>
</dbReference>
<dbReference type="Proteomes" id="UP000076268">
    <property type="component" value="Unassembled WGS sequence"/>
</dbReference>
<dbReference type="InterPro" id="IPR002921">
    <property type="entry name" value="Fungal_lipase-type"/>
</dbReference>
<reference evidence="3 4" key="1">
    <citation type="submission" date="2016-02" db="EMBL/GenBank/DDBJ databases">
        <title>Anaerosporomusa subterraneum gen. nov., sp. nov., a spore-forming obligate anaerobe isolated from saprolite.</title>
        <authorList>
            <person name="Choi J.K."/>
            <person name="Shah M."/>
            <person name="Yee N."/>
        </authorList>
    </citation>
    <scope>NUCLEOTIDE SEQUENCE [LARGE SCALE GENOMIC DNA]</scope>
    <source>
        <strain evidence="3 4">RU4</strain>
    </source>
</reference>
<evidence type="ECO:0000259" key="2">
    <source>
        <dbReference type="Pfam" id="PF01764"/>
    </source>
</evidence>
<dbReference type="GO" id="GO:0006629">
    <property type="term" value="P:lipid metabolic process"/>
    <property type="evidence" value="ECO:0007669"/>
    <property type="project" value="InterPro"/>
</dbReference>
<dbReference type="InterPro" id="IPR029058">
    <property type="entry name" value="AB_hydrolase_fold"/>
</dbReference>
<feature type="domain" description="Fungal lipase-type" evidence="2">
    <location>
        <begin position="94"/>
        <end position="245"/>
    </location>
</feature>
<dbReference type="EMBL" id="LSGP01000017">
    <property type="protein sequence ID" value="KYZ76085.1"/>
    <property type="molecule type" value="Genomic_DNA"/>
</dbReference>
<name>A0A154BQF3_ANASB</name>
<sequence>MKRFLLLLLCSLMLYAPTTGHTEAKSEYETAYKLYIAAGASAAAYNDRTGALASRYLQQDGWKINHYVQDQGHPGPRFLIANKEGADGKDIYIVAIAGTETTEDIKQNLKVEKVYFAGAAPEEFVANAAKKDVPDTQPKVHRGFNELWQAGPTAKLRKVSDVSLISLPDLLANNKDYTLYLTGHSLGGAAATLAGAGLISMGVNPEQIEVITFGAPAVGNDAFSSQYEPVLNLTRVVIDGDPVTGVLQTISGGYTQFGREIKWTIPPTLDEPHKLVGYVDLAIKNYYDKRQQAINDGVELPTENIKTAGGVYIASLNNNLSSTPEKDFWYMREALWDEYRKKLPEYVIESKDSGGSWREKAIAAGCRWAIVPEVSSMTLKQEKNIYHVNLTQTVYEVASGAVVDVAIYSAATYNLTPLEAFIHSLREMTSEQVIWLKK</sequence>
<dbReference type="InterPro" id="IPR051218">
    <property type="entry name" value="Sec_MonoDiacylglyc_Lipase"/>
</dbReference>
<organism evidence="3 4">
    <name type="scientific">Anaerosporomusa subterranea</name>
    <dbReference type="NCBI Taxonomy" id="1794912"/>
    <lineage>
        <taxon>Bacteria</taxon>
        <taxon>Bacillati</taxon>
        <taxon>Bacillota</taxon>
        <taxon>Negativicutes</taxon>
        <taxon>Acetonemataceae</taxon>
        <taxon>Anaerosporomusa</taxon>
    </lineage>
</organism>
<comment type="caution">
    <text evidence="3">The sequence shown here is derived from an EMBL/GenBank/DDBJ whole genome shotgun (WGS) entry which is preliminary data.</text>
</comment>
<protein>
    <submittedName>
        <fullName evidence="3">Lipase</fullName>
    </submittedName>
</protein>
<gene>
    <name evidence="3" type="ORF">AXX12_06470</name>
</gene>
<dbReference type="OrthoDB" id="5522031at2"/>
<evidence type="ECO:0000313" key="4">
    <source>
        <dbReference type="Proteomes" id="UP000076268"/>
    </source>
</evidence>
<proteinExistence type="predicted"/>